<protein>
    <recommendedName>
        <fullName evidence="1">DUF488 domain-containing protein</fullName>
    </recommendedName>
</protein>
<keyword evidence="3" id="KW-1185">Reference proteome</keyword>
<dbReference type="AlphaFoldDB" id="A0A2I8VM73"/>
<feature type="domain" description="DUF488" evidence="1">
    <location>
        <begin position="50"/>
        <end position="136"/>
    </location>
</feature>
<evidence type="ECO:0000313" key="3">
    <source>
        <dbReference type="Proteomes" id="UP000236584"/>
    </source>
</evidence>
<dbReference type="GeneID" id="35593715"/>
<evidence type="ECO:0000313" key="2">
    <source>
        <dbReference type="EMBL" id="AUV83037.1"/>
    </source>
</evidence>
<sequence length="149" mass="16454">MTHRGTVRETYGAALRLGEVTPGPDDVVVEVGSGPSESFVRTRSDADVAATRSLAPPRQLRFDLERARGRLDPEEAWEAVGYAAQYREFLESDPTARAELDRIRRRLTTGGTVWLVCPGNTPDERRHRAILAELLGKDVRSDGGAAVRR</sequence>
<proteinExistence type="predicted"/>
<organism evidence="2 3">
    <name type="scientific">Salinigranum rubrum</name>
    <dbReference type="NCBI Taxonomy" id="755307"/>
    <lineage>
        <taxon>Archaea</taxon>
        <taxon>Methanobacteriati</taxon>
        <taxon>Methanobacteriota</taxon>
        <taxon>Stenosarchaea group</taxon>
        <taxon>Halobacteria</taxon>
        <taxon>Halobacteriales</taxon>
        <taxon>Haloferacaceae</taxon>
        <taxon>Salinigranum</taxon>
    </lineage>
</organism>
<dbReference type="OrthoDB" id="385871at2157"/>
<accession>A0A2I8VM73</accession>
<dbReference type="RefSeq" id="WP_103426726.1">
    <property type="nucleotide sequence ID" value="NZ_CP026309.1"/>
</dbReference>
<evidence type="ECO:0000259" key="1">
    <source>
        <dbReference type="Pfam" id="PF22751"/>
    </source>
</evidence>
<dbReference type="InterPro" id="IPR054495">
    <property type="entry name" value="DUF488-N3a"/>
</dbReference>
<name>A0A2I8VM73_9EURY</name>
<dbReference type="EMBL" id="CP026309">
    <property type="protein sequence ID" value="AUV83037.1"/>
    <property type="molecule type" value="Genomic_DNA"/>
</dbReference>
<gene>
    <name evidence="2" type="ORF">C2R22_16445</name>
</gene>
<dbReference type="Proteomes" id="UP000236584">
    <property type="component" value="Chromosome"/>
</dbReference>
<reference evidence="2 3" key="1">
    <citation type="submission" date="2018-01" db="EMBL/GenBank/DDBJ databases">
        <title>Complete genome sequence of Salinigranum rubrum GX10T, an extremely halophilic archaeon isolated from a marine solar saltern.</title>
        <authorList>
            <person name="Han S."/>
        </authorList>
    </citation>
    <scope>NUCLEOTIDE SEQUENCE [LARGE SCALE GENOMIC DNA]</scope>
    <source>
        <strain evidence="2 3">GX10</strain>
    </source>
</reference>
<dbReference type="KEGG" id="srub:C2R22_16445"/>
<dbReference type="Pfam" id="PF22751">
    <property type="entry name" value="DUF488-N3a"/>
    <property type="match status" value="1"/>
</dbReference>